<comment type="caution">
    <text evidence="2">The sequence shown here is derived from an EMBL/GenBank/DDBJ whole genome shotgun (WGS) entry which is preliminary data.</text>
</comment>
<gene>
    <name evidence="2" type="ORF">J8F10_21055</name>
</gene>
<dbReference type="Pfam" id="PF13380">
    <property type="entry name" value="CoA_binding_2"/>
    <property type="match status" value="1"/>
</dbReference>
<proteinExistence type="predicted"/>
<dbReference type="Gene3D" id="3.40.50.720">
    <property type="entry name" value="NAD(P)-binding Rossmann-like Domain"/>
    <property type="match status" value="1"/>
</dbReference>
<dbReference type="InterPro" id="IPR003781">
    <property type="entry name" value="CoA-bd"/>
</dbReference>
<dbReference type="PANTHER" id="PTHR33303:SF2">
    <property type="entry name" value="COA-BINDING DOMAIN-CONTAINING PROTEIN"/>
    <property type="match status" value="1"/>
</dbReference>
<feature type="domain" description="CoA-binding" evidence="1">
    <location>
        <begin position="1"/>
        <end position="92"/>
    </location>
</feature>
<sequence length="127" mass="13390">MSRTVAVLGASPERRKFGNKSVRAHLTAGFTVYPVTPNVTEVEGLPAYPSVTEVPSGHIDRVTVYLPPAIGLKVLPAIAARAPGEVWFNPGADGPEVLAEARRLGLNVIAGCSIVDLGMSPRQFGDE</sequence>
<dbReference type="SMART" id="SM00881">
    <property type="entry name" value="CoA_binding"/>
    <property type="match status" value="1"/>
</dbReference>
<dbReference type="SUPFAM" id="SSF51735">
    <property type="entry name" value="NAD(P)-binding Rossmann-fold domains"/>
    <property type="match status" value="1"/>
</dbReference>
<protein>
    <submittedName>
        <fullName evidence="2">CoA-binding protein</fullName>
    </submittedName>
</protein>
<evidence type="ECO:0000313" key="2">
    <source>
        <dbReference type="EMBL" id="MBP3957748.1"/>
    </source>
</evidence>
<dbReference type="InterPro" id="IPR036291">
    <property type="entry name" value="NAD(P)-bd_dom_sf"/>
</dbReference>
<accession>A0ABS5BXZ3</accession>
<keyword evidence="3" id="KW-1185">Reference proteome</keyword>
<organism evidence="2 3">
    <name type="scientific">Gemmata palustris</name>
    <dbReference type="NCBI Taxonomy" id="2822762"/>
    <lineage>
        <taxon>Bacteria</taxon>
        <taxon>Pseudomonadati</taxon>
        <taxon>Planctomycetota</taxon>
        <taxon>Planctomycetia</taxon>
        <taxon>Gemmatales</taxon>
        <taxon>Gemmataceae</taxon>
        <taxon>Gemmata</taxon>
    </lineage>
</organism>
<evidence type="ECO:0000259" key="1">
    <source>
        <dbReference type="SMART" id="SM00881"/>
    </source>
</evidence>
<name>A0ABS5BXZ3_9BACT</name>
<evidence type="ECO:0000313" key="3">
    <source>
        <dbReference type="Proteomes" id="UP000676565"/>
    </source>
</evidence>
<dbReference type="PANTHER" id="PTHR33303">
    <property type="entry name" value="CYTOPLASMIC PROTEIN-RELATED"/>
    <property type="match status" value="1"/>
</dbReference>
<dbReference type="Proteomes" id="UP000676565">
    <property type="component" value="Unassembled WGS sequence"/>
</dbReference>
<dbReference type="RefSeq" id="WP_210657099.1">
    <property type="nucleotide sequence ID" value="NZ_JAGKQQ010000001.1"/>
</dbReference>
<reference evidence="2 3" key="1">
    <citation type="submission" date="2021-04" db="EMBL/GenBank/DDBJ databases">
        <authorList>
            <person name="Ivanova A."/>
        </authorList>
    </citation>
    <scope>NUCLEOTIDE SEQUENCE [LARGE SCALE GENOMIC DNA]</scope>
    <source>
        <strain evidence="2 3">G18</strain>
    </source>
</reference>
<dbReference type="EMBL" id="JAGKQQ010000001">
    <property type="protein sequence ID" value="MBP3957748.1"/>
    <property type="molecule type" value="Genomic_DNA"/>
</dbReference>